<dbReference type="AlphaFoldDB" id="A0A7M1B1N8"/>
<evidence type="ECO:0000313" key="1">
    <source>
        <dbReference type="EMBL" id="QOP43687.1"/>
    </source>
</evidence>
<proteinExistence type="predicted"/>
<evidence type="ECO:0000313" key="2">
    <source>
        <dbReference type="Proteomes" id="UP000593719"/>
    </source>
</evidence>
<dbReference type="RefSeq" id="WP_193149860.1">
    <property type="nucleotide sequence ID" value="NZ_CP041235.1"/>
</dbReference>
<dbReference type="EMBL" id="CP041235">
    <property type="protein sequence ID" value="QOP43687.1"/>
    <property type="molecule type" value="Genomic_DNA"/>
</dbReference>
<accession>A0A7M1B1N8</accession>
<dbReference type="KEGG" id="ssei:FJR45_06865"/>
<name>A0A7M1B1N8_9BACT</name>
<organism evidence="1 2">
    <name type="scientific">Sulfurimonas sediminis</name>
    <dbReference type="NCBI Taxonomy" id="2590020"/>
    <lineage>
        <taxon>Bacteria</taxon>
        <taxon>Pseudomonadati</taxon>
        <taxon>Campylobacterota</taxon>
        <taxon>Epsilonproteobacteria</taxon>
        <taxon>Campylobacterales</taxon>
        <taxon>Sulfurimonadaceae</taxon>
        <taxon>Sulfurimonas</taxon>
    </lineage>
</organism>
<gene>
    <name evidence="1" type="ORF">FJR45_06865</name>
</gene>
<evidence type="ECO:0008006" key="3">
    <source>
        <dbReference type="Google" id="ProtNLM"/>
    </source>
</evidence>
<reference evidence="1 2" key="1">
    <citation type="submission" date="2019-06" db="EMBL/GenBank/DDBJ databases">
        <title>Sulfurimonas gotlandica sp. nov., a chemoautotrophic and psychrotolerant epsilonproteobacterium isolated from a pelagic redoxcline, and an emended description of the genus Sulfurimonas.</title>
        <authorList>
            <person name="Wang S."/>
            <person name="Jiang L."/>
            <person name="Shao Z."/>
        </authorList>
    </citation>
    <scope>NUCLEOTIDE SEQUENCE [LARGE SCALE GENOMIC DNA]</scope>
    <source>
        <strain evidence="1 2">S2-6</strain>
    </source>
</reference>
<protein>
    <recommendedName>
        <fullName evidence="3">Type II secretion system protein K</fullName>
    </recommendedName>
</protein>
<keyword evidence="2" id="KW-1185">Reference proteome</keyword>
<sequence>MFKKNAIALLITMFFIMAITITIGVSLGHINSAKENLSSEKFLLQTTAVLDDMMKILKETPELDDINDTQTFRAFLLQYSTVVPLSTDIMVEVKLESARSKFNFNALKKNTAQGENALKNALIGYFNAKMINSEYLYLLEDLTGGIKEDGMYNSALFDDNPYLFRDYISSDEQIKELNEYYKKIYHDNSVEYINLHNIFNFGNYKNSAYVIDLNFVNRDVFNIMSGNYYEQENTDAEDDNFFVDCEKLTAEEKENLKRKFNASCDLQKIITVTLLVTQGKQNAEIKFEYNIKTKKGSNFVYKI</sequence>
<dbReference type="Proteomes" id="UP000593719">
    <property type="component" value="Chromosome"/>
</dbReference>